<accession>A0ABN2W9H9</accession>
<name>A0ABN2W9H9_9ACTN</name>
<keyword evidence="3" id="KW-1185">Reference proteome</keyword>
<evidence type="ECO:0000313" key="2">
    <source>
        <dbReference type="EMBL" id="GAA2086217.1"/>
    </source>
</evidence>
<reference evidence="2 3" key="1">
    <citation type="journal article" date="2019" name="Int. J. Syst. Evol. Microbiol.">
        <title>The Global Catalogue of Microorganisms (GCM) 10K type strain sequencing project: providing services to taxonomists for standard genome sequencing and annotation.</title>
        <authorList>
            <consortium name="The Broad Institute Genomics Platform"/>
            <consortium name="The Broad Institute Genome Sequencing Center for Infectious Disease"/>
            <person name="Wu L."/>
            <person name="Ma J."/>
        </authorList>
    </citation>
    <scope>NUCLEOTIDE SEQUENCE [LARGE SCALE GENOMIC DNA]</scope>
    <source>
        <strain evidence="2 3">JCM 15478</strain>
    </source>
</reference>
<protein>
    <recommendedName>
        <fullName evidence="4">Transposase</fullName>
    </recommendedName>
</protein>
<evidence type="ECO:0000313" key="3">
    <source>
        <dbReference type="Proteomes" id="UP001500016"/>
    </source>
</evidence>
<evidence type="ECO:0000256" key="1">
    <source>
        <dbReference type="SAM" id="MobiDB-lite"/>
    </source>
</evidence>
<evidence type="ECO:0008006" key="4">
    <source>
        <dbReference type="Google" id="ProtNLM"/>
    </source>
</evidence>
<proteinExistence type="predicted"/>
<feature type="region of interest" description="Disordered" evidence="1">
    <location>
        <begin position="1"/>
        <end position="24"/>
    </location>
</feature>
<feature type="compositionally biased region" description="Low complexity" evidence="1">
    <location>
        <begin position="1"/>
        <end position="18"/>
    </location>
</feature>
<sequence>MTPSARRSSPISARAPSPNLREGAAQVKTVSVGWSKRGMERNLLARDAMWKVLHNVDWRHARRGWPEGSMGVHGPVPGRWVGCGGDIPYVRPRAARPAVRSETG</sequence>
<gene>
    <name evidence="2" type="ORF">GCM10009801_48500</name>
</gene>
<dbReference type="Proteomes" id="UP001500016">
    <property type="component" value="Unassembled WGS sequence"/>
</dbReference>
<comment type="caution">
    <text evidence="2">The sequence shown here is derived from an EMBL/GenBank/DDBJ whole genome shotgun (WGS) entry which is preliminary data.</text>
</comment>
<dbReference type="EMBL" id="BAAAPE010000013">
    <property type="protein sequence ID" value="GAA2086217.1"/>
    <property type="molecule type" value="Genomic_DNA"/>
</dbReference>
<organism evidence="2 3">
    <name type="scientific">Streptomyces albiaxialis</name>
    <dbReference type="NCBI Taxonomy" id="329523"/>
    <lineage>
        <taxon>Bacteria</taxon>
        <taxon>Bacillati</taxon>
        <taxon>Actinomycetota</taxon>
        <taxon>Actinomycetes</taxon>
        <taxon>Kitasatosporales</taxon>
        <taxon>Streptomycetaceae</taxon>
        <taxon>Streptomyces</taxon>
    </lineage>
</organism>